<dbReference type="InterPro" id="IPR000700">
    <property type="entry name" value="PAS-assoc_C"/>
</dbReference>
<evidence type="ECO:0000259" key="7">
    <source>
        <dbReference type="PROSITE" id="PS50887"/>
    </source>
</evidence>
<dbReference type="InterPro" id="IPR000014">
    <property type="entry name" value="PAS"/>
</dbReference>
<dbReference type="InterPro" id="IPR043128">
    <property type="entry name" value="Rev_trsase/Diguanyl_cyclase"/>
</dbReference>
<dbReference type="InterPro" id="IPR050469">
    <property type="entry name" value="Diguanylate_Cyclase"/>
</dbReference>
<dbReference type="SUPFAM" id="SSF55785">
    <property type="entry name" value="PYP-like sensor domain (PAS domain)"/>
    <property type="match status" value="1"/>
</dbReference>
<dbReference type="InterPro" id="IPR035965">
    <property type="entry name" value="PAS-like_dom_sf"/>
</dbReference>
<keyword evidence="4" id="KW-0812">Transmembrane</keyword>
<protein>
    <recommendedName>
        <fullName evidence="1">diguanylate cyclase</fullName>
        <ecNumber evidence="1">2.7.7.65</ecNumber>
    </recommendedName>
</protein>
<organism evidence="8 9">
    <name type="scientific">Tardiphaga alba</name>
    <dbReference type="NCBI Taxonomy" id="340268"/>
    <lineage>
        <taxon>Bacteria</taxon>
        <taxon>Pseudomonadati</taxon>
        <taxon>Pseudomonadota</taxon>
        <taxon>Alphaproteobacteria</taxon>
        <taxon>Hyphomicrobiales</taxon>
        <taxon>Nitrobacteraceae</taxon>
        <taxon>Tardiphaga</taxon>
    </lineage>
</organism>
<dbReference type="InterPro" id="IPR029787">
    <property type="entry name" value="Nucleotide_cyclase"/>
</dbReference>
<dbReference type="EMBL" id="CP036498">
    <property type="protein sequence ID" value="QUS38922.1"/>
    <property type="molecule type" value="Genomic_DNA"/>
</dbReference>
<accession>A0ABX8A5R3</accession>
<comment type="catalytic activity">
    <reaction evidence="2">
        <text>2 GTP = 3',3'-c-di-GMP + 2 diphosphate</text>
        <dbReference type="Rhea" id="RHEA:24898"/>
        <dbReference type="ChEBI" id="CHEBI:33019"/>
        <dbReference type="ChEBI" id="CHEBI:37565"/>
        <dbReference type="ChEBI" id="CHEBI:58805"/>
        <dbReference type="EC" id="2.7.7.65"/>
    </reaction>
</comment>
<name>A0ABX8A5R3_9BRAD</name>
<dbReference type="PROSITE" id="PS50112">
    <property type="entry name" value="PAS"/>
    <property type="match status" value="1"/>
</dbReference>
<gene>
    <name evidence="8" type="ORF">RPMA_08850</name>
</gene>
<proteinExistence type="predicted"/>
<feature type="domain" description="PAC" evidence="6">
    <location>
        <begin position="413"/>
        <end position="467"/>
    </location>
</feature>
<dbReference type="PROSITE" id="PS50113">
    <property type="entry name" value="PAC"/>
    <property type="match status" value="1"/>
</dbReference>
<evidence type="ECO:0000256" key="2">
    <source>
        <dbReference type="ARBA" id="ARBA00034247"/>
    </source>
</evidence>
<dbReference type="Pfam" id="PF00990">
    <property type="entry name" value="GGDEF"/>
    <property type="match status" value="1"/>
</dbReference>
<evidence type="ECO:0000256" key="4">
    <source>
        <dbReference type="SAM" id="Phobius"/>
    </source>
</evidence>
<feature type="region of interest" description="Disordered" evidence="3">
    <location>
        <begin position="93"/>
        <end position="112"/>
    </location>
</feature>
<dbReference type="SMART" id="SM00091">
    <property type="entry name" value="PAS"/>
    <property type="match status" value="1"/>
</dbReference>
<dbReference type="SMART" id="SM00267">
    <property type="entry name" value="GGDEF"/>
    <property type="match status" value="1"/>
</dbReference>
<dbReference type="PROSITE" id="PS50887">
    <property type="entry name" value="GGDEF"/>
    <property type="match status" value="1"/>
</dbReference>
<feature type="domain" description="PAS" evidence="5">
    <location>
        <begin position="340"/>
        <end position="414"/>
    </location>
</feature>
<evidence type="ECO:0000313" key="8">
    <source>
        <dbReference type="EMBL" id="QUS38922.1"/>
    </source>
</evidence>
<feature type="compositionally biased region" description="Basic residues" evidence="3">
    <location>
        <begin position="1"/>
        <end position="13"/>
    </location>
</feature>
<evidence type="ECO:0000256" key="3">
    <source>
        <dbReference type="SAM" id="MobiDB-lite"/>
    </source>
</evidence>
<dbReference type="Pfam" id="PF00989">
    <property type="entry name" value="PAS"/>
    <property type="match status" value="1"/>
</dbReference>
<feature type="domain" description="GGDEF" evidence="7">
    <location>
        <begin position="502"/>
        <end position="637"/>
    </location>
</feature>
<reference evidence="8 9" key="1">
    <citation type="submission" date="2019-02" db="EMBL/GenBank/DDBJ databases">
        <title>Emended description of the genus Rhodopseudomonas and description of Rhodopseudomonas albus sp. nov., a non-phototrophic, heavy-metal-tolerant bacterium isolated from garden soil.</title>
        <authorList>
            <person name="Bao Z."/>
            <person name="Cao W.W."/>
            <person name="Sato Y."/>
            <person name="Nishizawa T."/>
            <person name="Zhao J."/>
            <person name="Guo Y."/>
            <person name="Ohta H."/>
        </authorList>
    </citation>
    <scope>NUCLEOTIDE SEQUENCE [LARGE SCALE GENOMIC DNA]</scope>
    <source>
        <strain evidence="8 9">SK50-23</strain>
    </source>
</reference>
<dbReference type="Gene3D" id="3.30.70.270">
    <property type="match status" value="1"/>
</dbReference>
<dbReference type="Pfam" id="PF22588">
    <property type="entry name" value="dCache_1_like"/>
    <property type="match status" value="1"/>
</dbReference>
<dbReference type="Proteomes" id="UP000682843">
    <property type="component" value="Chromosome"/>
</dbReference>
<dbReference type="InterPro" id="IPR054327">
    <property type="entry name" value="His-kinase-like_sensor"/>
</dbReference>
<dbReference type="SUPFAM" id="SSF55073">
    <property type="entry name" value="Nucleotide cyclase"/>
    <property type="match status" value="1"/>
</dbReference>
<evidence type="ECO:0000313" key="9">
    <source>
        <dbReference type="Proteomes" id="UP000682843"/>
    </source>
</evidence>
<keyword evidence="4" id="KW-1133">Transmembrane helix</keyword>
<keyword evidence="4" id="KW-0472">Membrane</keyword>
<keyword evidence="9" id="KW-1185">Reference proteome</keyword>
<sequence>MLMARSHRRHGKHGHTDQHEHKLSKPALGTGRHRHGVRAGDERVRAWPCALEGCRCTTECAAAKRGRYPQPRAFAAGACIAYVSSRGRRHEWHGRPAQIPEPARRPFQPVSRQHRKIIAANPRIRRARCDWRMALLVASRQSRHNNYDRPYFTYHREHDDPSLRVNTPLQSRLTGQMTILLSRRISNQDGSFNGVLVAAIGSDYFNNFFKSFDLGEQSGISLLRNDGIVLAHSPSQNVGKDLSDTQLFRSKIKEARNGFYRVASPFDGVTKYFGYEQSADYPVIVTVAVPEEKVLADWRGNLQSDIAVAAVLLCSVILLAALLSTQFRFRMNMENALRERESRYRLLADNIADVVILLDRAGNFLYVSHSVEFVLGLDPKALLGRSCLDLVHPDDLAAVRAASARLIDRVTTQNVVFRTYRDDESVAWVEINFKLAERAEDADDKIEIVGVLRDVTQRKLMQDELTALNARLAELATTDGLTGLANRRTLDSFLTRSFAQNDKLAVLLIDIDHFKGYNDNMGHQAGDDCLKRVATVLADATINTSALSARYGGEEFAIILPDVSEADALRVADAVRLRVRALEISNPAAPRGYLSISVGVANRHAQTPNEAVLLGEADIALYEAKRRGRDCVMTHSDFERDYFSAGFSQ</sequence>
<dbReference type="CDD" id="cd00130">
    <property type="entry name" value="PAS"/>
    <property type="match status" value="1"/>
</dbReference>
<dbReference type="InterPro" id="IPR013767">
    <property type="entry name" value="PAS_fold"/>
</dbReference>
<evidence type="ECO:0000256" key="1">
    <source>
        <dbReference type="ARBA" id="ARBA00012528"/>
    </source>
</evidence>
<feature type="compositionally biased region" description="Basic and acidic residues" evidence="3">
    <location>
        <begin position="14"/>
        <end position="23"/>
    </location>
</feature>
<dbReference type="PANTHER" id="PTHR45138:SF9">
    <property type="entry name" value="DIGUANYLATE CYCLASE DGCM-RELATED"/>
    <property type="match status" value="1"/>
</dbReference>
<dbReference type="CDD" id="cd12915">
    <property type="entry name" value="PDC2_DGC_like"/>
    <property type="match status" value="1"/>
</dbReference>
<dbReference type="PANTHER" id="PTHR45138">
    <property type="entry name" value="REGULATORY COMPONENTS OF SENSORY TRANSDUCTION SYSTEM"/>
    <property type="match status" value="1"/>
</dbReference>
<dbReference type="Gene3D" id="3.30.450.20">
    <property type="entry name" value="PAS domain"/>
    <property type="match status" value="3"/>
</dbReference>
<evidence type="ECO:0000259" key="5">
    <source>
        <dbReference type="PROSITE" id="PS50112"/>
    </source>
</evidence>
<dbReference type="NCBIfam" id="TIGR00229">
    <property type="entry name" value="sensory_box"/>
    <property type="match status" value="1"/>
</dbReference>
<dbReference type="CDD" id="cd01949">
    <property type="entry name" value="GGDEF"/>
    <property type="match status" value="1"/>
</dbReference>
<dbReference type="EC" id="2.7.7.65" evidence="1"/>
<dbReference type="NCBIfam" id="TIGR00254">
    <property type="entry name" value="GGDEF"/>
    <property type="match status" value="1"/>
</dbReference>
<dbReference type="InterPro" id="IPR000160">
    <property type="entry name" value="GGDEF_dom"/>
</dbReference>
<feature type="region of interest" description="Disordered" evidence="3">
    <location>
        <begin position="1"/>
        <end position="37"/>
    </location>
</feature>
<dbReference type="CDD" id="cd12914">
    <property type="entry name" value="PDC1_DGC_like"/>
    <property type="match status" value="1"/>
</dbReference>
<evidence type="ECO:0000259" key="6">
    <source>
        <dbReference type="PROSITE" id="PS50113"/>
    </source>
</evidence>
<feature type="transmembrane region" description="Helical" evidence="4">
    <location>
        <begin position="306"/>
        <end position="323"/>
    </location>
</feature>